<sequence>MCLVFYNNWEFYTTAIEIAVTIGLGIIVWYSTKKFNNNQLEIANHQLQKQLFSEFNQRYDVLNDHLEKICKFNSLEELQSKKPKKYNFLRNKLNDYFNLCAEEYYWFKKGRIDKDVWLSWEKGMNSWYANYPIIREAWEEEYNLFGATSFYLKPGENFFNS</sequence>
<gene>
    <name evidence="2" type="ORF">ACFQ1U_08150</name>
</gene>
<accession>A0ABW3JRP2</accession>
<dbReference type="Proteomes" id="UP001597062">
    <property type="component" value="Unassembled WGS sequence"/>
</dbReference>
<keyword evidence="1" id="KW-0472">Membrane</keyword>
<evidence type="ECO:0000256" key="1">
    <source>
        <dbReference type="SAM" id="Phobius"/>
    </source>
</evidence>
<evidence type="ECO:0000313" key="2">
    <source>
        <dbReference type="EMBL" id="MFD0993173.1"/>
    </source>
</evidence>
<comment type="caution">
    <text evidence="2">The sequence shown here is derived from an EMBL/GenBank/DDBJ whole genome shotgun (WGS) entry which is preliminary data.</text>
</comment>
<keyword evidence="1" id="KW-0812">Transmembrane</keyword>
<keyword evidence="1" id="KW-1133">Transmembrane helix</keyword>
<dbReference type="RefSeq" id="WP_386107159.1">
    <property type="nucleotide sequence ID" value="NZ_JBHTJR010000045.1"/>
</dbReference>
<name>A0ABW3JRP2_9FLAO</name>
<dbReference type="EMBL" id="JBHTJR010000045">
    <property type="protein sequence ID" value="MFD0993173.1"/>
    <property type="molecule type" value="Genomic_DNA"/>
</dbReference>
<feature type="transmembrane region" description="Helical" evidence="1">
    <location>
        <begin position="12"/>
        <end position="30"/>
    </location>
</feature>
<reference evidence="3" key="1">
    <citation type="journal article" date="2019" name="Int. J. Syst. Evol. Microbiol.">
        <title>The Global Catalogue of Microorganisms (GCM) 10K type strain sequencing project: providing services to taxonomists for standard genome sequencing and annotation.</title>
        <authorList>
            <consortium name="The Broad Institute Genomics Platform"/>
            <consortium name="The Broad Institute Genome Sequencing Center for Infectious Disease"/>
            <person name="Wu L."/>
            <person name="Ma J."/>
        </authorList>
    </citation>
    <scope>NUCLEOTIDE SEQUENCE [LARGE SCALE GENOMIC DNA]</scope>
    <source>
        <strain evidence="3">CCUG 60527</strain>
    </source>
</reference>
<keyword evidence="3" id="KW-1185">Reference proteome</keyword>
<evidence type="ECO:0000313" key="3">
    <source>
        <dbReference type="Proteomes" id="UP001597062"/>
    </source>
</evidence>
<organism evidence="2 3">
    <name type="scientific">Tenacibaculum geojense</name>
    <dbReference type="NCBI Taxonomy" id="915352"/>
    <lineage>
        <taxon>Bacteria</taxon>
        <taxon>Pseudomonadati</taxon>
        <taxon>Bacteroidota</taxon>
        <taxon>Flavobacteriia</taxon>
        <taxon>Flavobacteriales</taxon>
        <taxon>Flavobacteriaceae</taxon>
        <taxon>Tenacibaculum</taxon>
    </lineage>
</organism>
<proteinExistence type="predicted"/>
<protein>
    <submittedName>
        <fullName evidence="2">Uncharacterized protein</fullName>
    </submittedName>
</protein>